<name>A0A1D6GKI1_MAIZE</name>
<sequence length="90" mass="10411">MFHNFFSLAMLKYVTELGCYGMEESKLGVDGKDWNRIFLSLFVSSCYWFMSVYPAFCGFYFLFAAKLPNSFRCTLSVAFSSRSMQILDSI</sequence>
<accession>A0A1D6GKI1</accession>
<gene>
    <name evidence="1" type="ORF">ZEAMMB73_Zm00001d013544</name>
</gene>
<dbReference type="AlphaFoldDB" id="A0A1D6GKI1"/>
<dbReference type="EMBL" id="CM000781">
    <property type="protein sequence ID" value="AQK63840.1"/>
    <property type="molecule type" value="Genomic_DNA"/>
</dbReference>
<organism evidence="1">
    <name type="scientific">Zea mays</name>
    <name type="common">Maize</name>
    <dbReference type="NCBI Taxonomy" id="4577"/>
    <lineage>
        <taxon>Eukaryota</taxon>
        <taxon>Viridiplantae</taxon>
        <taxon>Streptophyta</taxon>
        <taxon>Embryophyta</taxon>
        <taxon>Tracheophyta</taxon>
        <taxon>Spermatophyta</taxon>
        <taxon>Magnoliopsida</taxon>
        <taxon>Liliopsida</taxon>
        <taxon>Poales</taxon>
        <taxon>Poaceae</taxon>
        <taxon>PACMAD clade</taxon>
        <taxon>Panicoideae</taxon>
        <taxon>Andropogonodae</taxon>
        <taxon>Andropogoneae</taxon>
        <taxon>Tripsacinae</taxon>
        <taxon>Zea</taxon>
    </lineage>
</organism>
<evidence type="ECO:0000313" key="1">
    <source>
        <dbReference type="EMBL" id="AQK63840.1"/>
    </source>
</evidence>
<reference evidence="1" key="1">
    <citation type="submission" date="2015-12" db="EMBL/GenBank/DDBJ databases">
        <title>Update maize B73 reference genome by single molecule sequencing technologies.</title>
        <authorList>
            <consortium name="Maize Genome Sequencing Project"/>
            <person name="Ware D."/>
        </authorList>
    </citation>
    <scope>NUCLEOTIDE SEQUENCE</scope>
    <source>
        <tissue evidence="1">Seedling</tissue>
    </source>
</reference>
<protein>
    <submittedName>
        <fullName evidence="1">Serine/threonine protein phosphatase 2A 57 kDa regulatory subunit B' beta isoform</fullName>
    </submittedName>
</protein>
<proteinExistence type="predicted"/>